<sequence length="129" mass="14769">MKNLLYLVPVFLLIVFISKSDYIYSALTEQGQPERNSESQLLADNCFQKWKTYDWTLGDSGALAVNHAGFTNGIKNICRAKAELFFEGYKLNPFVLPDSQAEIFPIVFLSSYDEIKNQIRQNLPKLQLI</sequence>
<comment type="caution">
    <text evidence="1">The sequence shown here is derived from an EMBL/GenBank/DDBJ whole genome shotgun (WGS) entry which is preliminary data.</text>
</comment>
<reference evidence="1" key="1">
    <citation type="journal article" date="2015" name="Nature">
        <title>Complex archaea that bridge the gap between prokaryotes and eukaryotes.</title>
        <authorList>
            <person name="Spang A."/>
            <person name="Saw J.H."/>
            <person name="Jorgensen S.L."/>
            <person name="Zaremba-Niedzwiedzka K."/>
            <person name="Martijn J."/>
            <person name="Lind A.E."/>
            <person name="van Eijk R."/>
            <person name="Schleper C."/>
            <person name="Guy L."/>
            <person name="Ettema T.J."/>
        </authorList>
    </citation>
    <scope>NUCLEOTIDE SEQUENCE</scope>
</reference>
<evidence type="ECO:0000313" key="1">
    <source>
        <dbReference type="EMBL" id="KKN11100.1"/>
    </source>
</evidence>
<gene>
    <name evidence="1" type="ORF">LCGC14_1029890</name>
</gene>
<dbReference type="EMBL" id="LAZR01004173">
    <property type="protein sequence ID" value="KKN11100.1"/>
    <property type="molecule type" value="Genomic_DNA"/>
</dbReference>
<protein>
    <submittedName>
        <fullName evidence="1">Uncharacterized protein</fullName>
    </submittedName>
</protein>
<proteinExistence type="predicted"/>
<organism evidence="1">
    <name type="scientific">marine sediment metagenome</name>
    <dbReference type="NCBI Taxonomy" id="412755"/>
    <lineage>
        <taxon>unclassified sequences</taxon>
        <taxon>metagenomes</taxon>
        <taxon>ecological metagenomes</taxon>
    </lineage>
</organism>
<accession>A0A0F9MUX0</accession>
<name>A0A0F9MUX0_9ZZZZ</name>
<dbReference type="AlphaFoldDB" id="A0A0F9MUX0"/>